<name>A0A6A4RKG2_9RHOB</name>
<evidence type="ECO:0000256" key="2">
    <source>
        <dbReference type="ARBA" id="ARBA00022692"/>
    </source>
</evidence>
<feature type="transmembrane region" description="Helical" evidence="5">
    <location>
        <begin position="109"/>
        <end position="127"/>
    </location>
</feature>
<evidence type="ECO:0000256" key="3">
    <source>
        <dbReference type="ARBA" id="ARBA00022989"/>
    </source>
</evidence>
<dbReference type="EMBL" id="WSFO01000003">
    <property type="protein sequence ID" value="KAE9630814.1"/>
    <property type="molecule type" value="Genomic_DNA"/>
</dbReference>
<protein>
    <recommendedName>
        <fullName evidence="8">MAPEG family protein</fullName>
    </recommendedName>
</protein>
<evidence type="ECO:0000313" key="6">
    <source>
        <dbReference type="EMBL" id="KAE9630814.1"/>
    </source>
</evidence>
<keyword evidence="3 5" id="KW-1133">Transmembrane helix</keyword>
<dbReference type="Proteomes" id="UP000441586">
    <property type="component" value="Unassembled WGS sequence"/>
</dbReference>
<dbReference type="Pfam" id="PF01124">
    <property type="entry name" value="MAPEG"/>
    <property type="match status" value="1"/>
</dbReference>
<evidence type="ECO:0000313" key="7">
    <source>
        <dbReference type="Proteomes" id="UP000441586"/>
    </source>
</evidence>
<dbReference type="Gene3D" id="1.20.120.550">
    <property type="entry name" value="Membrane associated eicosanoid/glutathione metabolism-like domain"/>
    <property type="match status" value="1"/>
</dbReference>
<proteinExistence type="predicted"/>
<evidence type="ECO:0000256" key="4">
    <source>
        <dbReference type="ARBA" id="ARBA00023136"/>
    </source>
</evidence>
<dbReference type="InterPro" id="IPR001129">
    <property type="entry name" value="Membr-assoc_MAPEG"/>
</dbReference>
<keyword evidence="2 5" id="KW-0812">Transmembrane</keyword>
<dbReference type="RefSeq" id="WP_158978018.1">
    <property type="nucleotide sequence ID" value="NZ_WSFO01000003.1"/>
</dbReference>
<sequence length="132" mass="14000">MPLITALVLFGLLTLIMLGIEIFFTYATQGFGYGFSANRGPVERSPLALRIQRAYQNQIESAAYGVPVLAAAAVAGLQGTGPEMAAFIFVAGRAAFAVLYYSGVTFIRVPAFLMGTLSTLYIAYALLSSGMV</sequence>
<dbReference type="AlphaFoldDB" id="A0A6A4RKG2"/>
<evidence type="ECO:0000256" key="1">
    <source>
        <dbReference type="ARBA" id="ARBA00004370"/>
    </source>
</evidence>
<evidence type="ECO:0008006" key="8">
    <source>
        <dbReference type="Google" id="ProtNLM"/>
    </source>
</evidence>
<comment type="caution">
    <text evidence="6">The sequence shown here is derived from an EMBL/GenBank/DDBJ whole genome shotgun (WGS) entry which is preliminary data.</text>
</comment>
<dbReference type="GO" id="GO:0016020">
    <property type="term" value="C:membrane"/>
    <property type="evidence" value="ECO:0007669"/>
    <property type="project" value="UniProtKB-SubCell"/>
</dbReference>
<organism evidence="6 7">
    <name type="scientific">Parasedimentitalea maritima</name>
    <dbReference type="NCBI Taxonomy" id="2578117"/>
    <lineage>
        <taxon>Bacteria</taxon>
        <taxon>Pseudomonadati</taxon>
        <taxon>Pseudomonadota</taxon>
        <taxon>Alphaproteobacteria</taxon>
        <taxon>Rhodobacterales</taxon>
        <taxon>Paracoccaceae</taxon>
        <taxon>Parasedimentitalea</taxon>
    </lineage>
</organism>
<accession>A0A6A4RKG2</accession>
<gene>
    <name evidence="6" type="ORF">GP644_06200</name>
</gene>
<feature type="transmembrane region" description="Helical" evidence="5">
    <location>
        <begin position="6"/>
        <end position="27"/>
    </location>
</feature>
<evidence type="ECO:0000256" key="5">
    <source>
        <dbReference type="SAM" id="Phobius"/>
    </source>
</evidence>
<dbReference type="SUPFAM" id="SSF161084">
    <property type="entry name" value="MAPEG domain-like"/>
    <property type="match status" value="1"/>
</dbReference>
<reference evidence="6 7" key="1">
    <citation type="submission" date="2019-12" db="EMBL/GenBank/DDBJ databases">
        <authorList>
            <person name="Zhang Y.-J."/>
        </authorList>
    </citation>
    <scope>NUCLEOTIDE SEQUENCE [LARGE SCALE GENOMIC DNA]</scope>
    <source>
        <strain evidence="6 7">H18S-6</strain>
    </source>
</reference>
<keyword evidence="4 5" id="KW-0472">Membrane</keyword>
<comment type="subcellular location">
    <subcellularLocation>
        <location evidence="1">Membrane</location>
    </subcellularLocation>
</comment>
<dbReference type="InterPro" id="IPR023352">
    <property type="entry name" value="MAPEG-like_dom_sf"/>
</dbReference>